<evidence type="ECO:0000256" key="1">
    <source>
        <dbReference type="SAM" id="Phobius"/>
    </source>
</evidence>
<dbReference type="Proteomes" id="UP001604267">
    <property type="component" value="Unassembled WGS sequence"/>
</dbReference>
<gene>
    <name evidence="3" type="ORF">ACGFZB_30155</name>
</gene>
<dbReference type="SUPFAM" id="SSF52540">
    <property type="entry name" value="P-loop containing nucleoside triphosphate hydrolases"/>
    <property type="match status" value="1"/>
</dbReference>
<keyword evidence="4" id="KW-1185">Reference proteome</keyword>
<name>A0ABW7BBP3_9ACTN</name>
<accession>A0ABW7BBP3</accession>
<feature type="transmembrane region" description="Helical" evidence="1">
    <location>
        <begin position="530"/>
        <end position="549"/>
    </location>
</feature>
<proteinExistence type="predicted"/>
<evidence type="ECO:0000259" key="2">
    <source>
        <dbReference type="Pfam" id="PF05729"/>
    </source>
</evidence>
<dbReference type="RefSeq" id="WP_392821483.1">
    <property type="nucleotide sequence ID" value="NZ_JBICYV010000016.1"/>
</dbReference>
<comment type="caution">
    <text evidence="3">The sequence shown here is derived from an EMBL/GenBank/DDBJ whole genome shotgun (WGS) entry which is preliminary data.</text>
</comment>
<keyword evidence="1" id="KW-1133">Transmembrane helix</keyword>
<feature type="transmembrane region" description="Helical" evidence="1">
    <location>
        <begin position="785"/>
        <end position="807"/>
    </location>
</feature>
<feature type="transmembrane region" description="Helical" evidence="1">
    <location>
        <begin position="77"/>
        <end position="97"/>
    </location>
</feature>
<feature type="domain" description="NACHT" evidence="2">
    <location>
        <begin position="199"/>
        <end position="359"/>
    </location>
</feature>
<feature type="transmembrane region" description="Helical" evidence="1">
    <location>
        <begin position="578"/>
        <end position="596"/>
    </location>
</feature>
<reference evidence="3 4" key="1">
    <citation type="submission" date="2024-10" db="EMBL/GenBank/DDBJ databases">
        <title>The Natural Products Discovery Center: Release of the First 8490 Sequenced Strains for Exploring Actinobacteria Biosynthetic Diversity.</title>
        <authorList>
            <person name="Kalkreuter E."/>
            <person name="Kautsar S.A."/>
            <person name="Yang D."/>
            <person name="Bader C.D."/>
            <person name="Teijaro C.N."/>
            <person name="Fluegel L."/>
            <person name="Davis C.M."/>
            <person name="Simpson J.R."/>
            <person name="Lauterbach L."/>
            <person name="Steele A.D."/>
            <person name="Gui C."/>
            <person name="Meng S."/>
            <person name="Li G."/>
            <person name="Viehrig K."/>
            <person name="Ye F."/>
            <person name="Su P."/>
            <person name="Kiefer A.F."/>
            <person name="Nichols A."/>
            <person name="Cepeda A.J."/>
            <person name="Yan W."/>
            <person name="Fan B."/>
            <person name="Jiang Y."/>
            <person name="Adhikari A."/>
            <person name="Zheng C.-J."/>
            <person name="Schuster L."/>
            <person name="Cowan T.M."/>
            <person name="Smanski M.J."/>
            <person name="Chevrette M.G."/>
            <person name="De Carvalho L.P.S."/>
            <person name="Shen B."/>
        </authorList>
    </citation>
    <scope>NUCLEOTIDE SEQUENCE [LARGE SCALE GENOMIC DNA]</scope>
    <source>
        <strain evidence="3 4">NPDC048320</strain>
    </source>
</reference>
<dbReference type="EMBL" id="JBICYV010000016">
    <property type="protein sequence ID" value="MFG3014612.1"/>
    <property type="molecule type" value="Genomic_DNA"/>
</dbReference>
<feature type="transmembrane region" description="Helical" evidence="1">
    <location>
        <begin position="500"/>
        <end position="524"/>
    </location>
</feature>
<dbReference type="InterPro" id="IPR007111">
    <property type="entry name" value="NACHT_NTPase"/>
</dbReference>
<protein>
    <submittedName>
        <fullName evidence="3">NACHT domain-containing protein</fullName>
    </submittedName>
</protein>
<dbReference type="Pfam" id="PF05729">
    <property type="entry name" value="NACHT"/>
    <property type="match status" value="1"/>
</dbReference>
<keyword evidence="1" id="KW-0472">Membrane</keyword>
<evidence type="ECO:0000313" key="4">
    <source>
        <dbReference type="Proteomes" id="UP001604267"/>
    </source>
</evidence>
<organism evidence="3 4">
    <name type="scientific">Streptomyces cinerochromogenes</name>
    <dbReference type="NCBI Taxonomy" id="66422"/>
    <lineage>
        <taxon>Bacteria</taxon>
        <taxon>Bacillati</taxon>
        <taxon>Actinomycetota</taxon>
        <taxon>Actinomycetes</taxon>
        <taxon>Kitasatosporales</taxon>
        <taxon>Streptomycetaceae</taxon>
        <taxon>Streptomyces</taxon>
    </lineage>
</organism>
<dbReference type="InterPro" id="IPR027417">
    <property type="entry name" value="P-loop_NTPase"/>
</dbReference>
<feature type="transmembrane region" description="Helical" evidence="1">
    <location>
        <begin position="39"/>
        <end position="57"/>
    </location>
</feature>
<sequence>MGDNQIYGGRFENVVQAHHIDHVHFHVPRPRTRTPASRLRHVFAAAFAAAGAALLLLSRHRLPVPADALPGPPQATATFAGAFCLVLAVCAELLTLWESRSRRRPEPEPSRADLDRAAEELAETLKARYDRDERLSRIHDPFPIPVRWTAADPLLTDHWRNIRRAGSAPPDDTDADRPLEVDGHFDEIAGLFTSLPAQRLVVLGRPGAGKSVLALHLAHRLVDARGPASGEPVPVVFPLASWDPKRSGLWTWAARRIVEGHPGALAGGGGRAHALALALITSGRVLPVLDGFDELPRPSQADALRELRASLAGPARFLLTSRTEEYTAAVEAENTVLPATAVVELQPLTAGEVAAYLPRTARRTSRDDGSRTAWEPVLRRLEDPADRSREVRVLRAVLGTPLMIGLARVVYSDGGAGADPAELLSAGRFPTRAAVEQHLFDAFLSAAYGGALDDRAGHPPWTADDARRWTGFLARYLRASGTQDLEWWRLDEAVPRAVRALVALPAFLLLLLGVLVSGFGTPWWHQWVGLPYSAALALGIVGILIADCAEPEPLPGPHRLHGPSGARLRAALHSRPQWMRAAFCVCALALGVAASAQLSPGLTRSMTIMATVCLAVYWTADLAQALRGPADPAEATEPSVLLAADRKAAATVALFDAFSPAHHLAHHKLLFKFSAVYVAWWLGAKTPDSLGPAFWVRAGACFVAASLCHGIAVSAWGRYTVARCWLALTGRLPWRLMSFLGDAHARGILRQAGGVYRFRHIELRNRLAATSGLASARERPASSFLWVKAIAVLMPSAALLLQAFAVIEMAPPPPYTAVPRACALLDDRLLAQVMADPMKVAGGRTVCGAGEQSPFHPDVSLDLRTFVTGTQAGDDLTYLPASTTLRAIPFAHDELKGLGDEARQGTQDGSSPRMEGRQHTAVLATRVANVVLKLTYTEEFASESRAQEVARILMRAALRHAHLSPKHRQSAERPLADVPRATIPAQTRFAYYQRREPKTLTGAHWGKDERSHLWSLLNFAYIVRAPKYMSCKTAADVTVTCTSDGPDGLRLPRLRLRLASHHCVKACAEATRFWHSRPGFSSTPWKRVTSSLWYAETTPDARTYRMLLARSVTYAKGKDVYLVWAEAEVDASHRALAQKIINDLYTGTGG</sequence>
<evidence type="ECO:0000313" key="3">
    <source>
        <dbReference type="EMBL" id="MFG3014612.1"/>
    </source>
</evidence>
<keyword evidence="1" id="KW-0812">Transmembrane</keyword>
<dbReference type="Gene3D" id="3.40.50.300">
    <property type="entry name" value="P-loop containing nucleotide triphosphate hydrolases"/>
    <property type="match status" value="1"/>
</dbReference>